<name>A0A239AJT2_9BACT</name>
<protein>
    <submittedName>
        <fullName evidence="1">Uncharacterized protein</fullName>
    </submittedName>
</protein>
<evidence type="ECO:0000313" key="2">
    <source>
        <dbReference type="Proteomes" id="UP000198310"/>
    </source>
</evidence>
<dbReference type="AlphaFoldDB" id="A0A239AJT2"/>
<organism evidence="1 2">
    <name type="scientific">Hymenobacter mucosus</name>
    <dbReference type="NCBI Taxonomy" id="1411120"/>
    <lineage>
        <taxon>Bacteria</taxon>
        <taxon>Pseudomonadati</taxon>
        <taxon>Bacteroidota</taxon>
        <taxon>Cytophagia</taxon>
        <taxon>Cytophagales</taxon>
        <taxon>Hymenobacteraceae</taxon>
        <taxon>Hymenobacter</taxon>
    </lineage>
</organism>
<evidence type="ECO:0000313" key="1">
    <source>
        <dbReference type="EMBL" id="SNR95304.1"/>
    </source>
</evidence>
<dbReference type="Proteomes" id="UP000198310">
    <property type="component" value="Unassembled WGS sequence"/>
</dbReference>
<reference evidence="2" key="1">
    <citation type="submission" date="2017-06" db="EMBL/GenBank/DDBJ databases">
        <authorList>
            <person name="Varghese N."/>
            <person name="Submissions S."/>
        </authorList>
    </citation>
    <scope>NUCLEOTIDE SEQUENCE [LARGE SCALE GENOMIC DNA]</scope>
    <source>
        <strain evidence="2">DSM 28041</strain>
    </source>
</reference>
<sequence length="75" mass="8360">MSDESIPYIELPFSAQIIAAQHLRTLLVEDVPSTTTAEQVREAMAQLNMPVWALGDLYIYAPLDMLGVKSILCHE</sequence>
<proteinExistence type="predicted"/>
<gene>
    <name evidence="1" type="ORF">SAMN06269173_1133</name>
</gene>
<accession>A0A239AJT2</accession>
<dbReference type="EMBL" id="FZNS01000013">
    <property type="protein sequence ID" value="SNR95304.1"/>
    <property type="molecule type" value="Genomic_DNA"/>
</dbReference>
<dbReference type="RefSeq" id="WP_045690690.1">
    <property type="nucleotide sequence ID" value="NZ_FZNS01000013.1"/>
</dbReference>
<keyword evidence="2" id="KW-1185">Reference proteome</keyword>